<dbReference type="GO" id="GO:0004151">
    <property type="term" value="F:dihydroorotase activity"/>
    <property type="evidence" value="ECO:0007669"/>
    <property type="project" value="UniProtKB-UniRule"/>
</dbReference>
<evidence type="ECO:0000256" key="4">
    <source>
        <dbReference type="ARBA" id="ARBA00022801"/>
    </source>
</evidence>
<organism evidence="8 9">
    <name type="scientific">Copranaerobaculum intestinale</name>
    <dbReference type="NCBI Taxonomy" id="2692629"/>
    <lineage>
        <taxon>Bacteria</taxon>
        <taxon>Bacillati</taxon>
        <taxon>Bacillota</taxon>
        <taxon>Erysipelotrichia</taxon>
        <taxon>Erysipelotrichales</taxon>
        <taxon>Erysipelotrichaceae</taxon>
        <taxon>Copranaerobaculum</taxon>
    </lineage>
</organism>
<dbReference type="Gene3D" id="2.30.40.10">
    <property type="entry name" value="Urease, subunit C, domain 1"/>
    <property type="match status" value="1"/>
</dbReference>
<comment type="caution">
    <text evidence="8">The sequence shown here is derived from an EMBL/GenBank/DDBJ whole genome shotgun (WGS) entry which is preliminary data.</text>
</comment>
<dbReference type="CDD" id="cd01317">
    <property type="entry name" value="DHOase_IIa"/>
    <property type="match status" value="1"/>
</dbReference>
<feature type="binding site" evidence="6">
    <location>
        <position position="277"/>
    </location>
    <ligand>
        <name>substrate</name>
    </ligand>
</feature>
<proteinExistence type="inferred from homology"/>
<dbReference type="PANTHER" id="PTHR43668">
    <property type="entry name" value="ALLANTOINASE"/>
    <property type="match status" value="1"/>
</dbReference>
<comment type="similarity">
    <text evidence="2 6">Belongs to the metallo-dependent hydrolases superfamily. DHOase family. Class I DHOase subfamily.</text>
</comment>
<evidence type="ECO:0000256" key="5">
    <source>
        <dbReference type="ARBA" id="ARBA00022975"/>
    </source>
</evidence>
<dbReference type="InterPro" id="IPR050138">
    <property type="entry name" value="DHOase/Allantoinase_Hydrolase"/>
</dbReference>
<keyword evidence="9" id="KW-1185">Reference proteome</keyword>
<feature type="binding site" evidence="6">
    <location>
        <position position="304"/>
    </location>
    <ligand>
        <name>Zn(2+)</name>
        <dbReference type="ChEBI" id="CHEBI:29105"/>
        <label>1</label>
    </ligand>
</feature>
<dbReference type="GO" id="GO:0005737">
    <property type="term" value="C:cytoplasm"/>
    <property type="evidence" value="ECO:0007669"/>
    <property type="project" value="TreeGrafter"/>
</dbReference>
<dbReference type="Proteomes" id="UP000434036">
    <property type="component" value="Unassembled WGS sequence"/>
</dbReference>
<feature type="domain" description="Dihydroorotase catalytic" evidence="7">
    <location>
        <begin position="51"/>
        <end position="235"/>
    </location>
</feature>
<comment type="cofactor">
    <cofactor evidence="6">
        <name>Zn(2+)</name>
        <dbReference type="ChEBI" id="CHEBI:29105"/>
    </cofactor>
    <text evidence="6">Binds 2 Zn(2+) ions per subunit.</text>
</comment>
<accession>A0A6N8U5T0</accession>
<feature type="binding site" evidence="6">
    <location>
        <position position="62"/>
    </location>
    <ligand>
        <name>Zn(2+)</name>
        <dbReference type="ChEBI" id="CHEBI:29105"/>
        <label>1</label>
    </ligand>
</feature>
<dbReference type="InterPro" id="IPR004722">
    <property type="entry name" value="DHOase"/>
</dbReference>
<keyword evidence="4 6" id="KW-0378">Hydrolase</keyword>
<evidence type="ECO:0000256" key="2">
    <source>
        <dbReference type="ARBA" id="ARBA00010286"/>
    </source>
</evidence>
<keyword evidence="3 6" id="KW-0479">Metal-binding</keyword>
<keyword evidence="5 6" id="KW-0665">Pyrimidine biosynthesis</keyword>
<dbReference type="NCBIfam" id="NF006839">
    <property type="entry name" value="PRK09357.1-4"/>
    <property type="match status" value="1"/>
</dbReference>
<evidence type="ECO:0000256" key="3">
    <source>
        <dbReference type="ARBA" id="ARBA00022723"/>
    </source>
</evidence>
<dbReference type="NCBIfam" id="TIGR00857">
    <property type="entry name" value="pyrC_multi"/>
    <property type="match status" value="1"/>
</dbReference>
<evidence type="ECO:0000313" key="8">
    <source>
        <dbReference type="EMBL" id="MXQ72865.1"/>
    </source>
</evidence>
<dbReference type="InterPro" id="IPR024403">
    <property type="entry name" value="DHOase_cat"/>
</dbReference>
<dbReference type="InterPro" id="IPR032466">
    <property type="entry name" value="Metal_Hydrolase"/>
</dbReference>
<evidence type="ECO:0000256" key="1">
    <source>
        <dbReference type="ARBA" id="ARBA00002368"/>
    </source>
</evidence>
<evidence type="ECO:0000259" key="7">
    <source>
        <dbReference type="Pfam" id="PF12890"/>
    </source>
</evidence>
<feature type="binding site" evidence="6">
    <location>
        <position position="231"/>
    </location>
    <ligand>
        <name>Zn(2+)</name>
        <dbReference type="ChEBI" id="CHEBI:29105"/>
        <label>2</label>
    </ligand>
</feature>
<dbReference type="UniPathway" id="UPA00070">
    <property type="reaction ID" value="UER00117"/>
</dbReference>
<feature type="binding site" evidence="6">
    <location>
        <begin position="62"/>
        <end position="64"/>
    </location>
    <ligand>
        <name>substrate</name>
    </ligand>
</feature>
<gene>
    <name evidence="6" type="primary">pyrC</name>
    <name evidence="8" type="ORF">GSF08_02755</name>
</gene>
<dbReference type="PANTHER" id="PTHR43668:SF2">
    <property type="entry name" value="ALLANTOINASE"/>
    <property type="match status" value="1"/>
</dbReference>
<feature type="active site" evidence="6">
    <location>
        <position position="304"/>
    </location>
</feature>
<dbReference type="Gene3D" id="3.20.20.140">
    <property type="entry name" value="Metal-dependent hydrolases"/>
    <property type="match status" value="1"/>
</dbReference>
<dbReference type="InterPro" id="IPR011059">
    <property type="entry name" value="Metal-dep_hydrolase_composite"/>
</dbReference>
<dbReference type="PROSITE" id="PS00483">
    <property type="entry name" value="DIHYDROOROTASE_2"/>
    <property type="match status" value="1"/>
</dbReference>
<dbReference type="PROSITE" id="PS00482">
    <property type="entry name" value="DIHYDROOROTASE_1"/>
    <property type="match status" value="1"/>
</dbReference>
<dbReference type="Pfam" id="PF12890">
    <property type="entry name" value="DHOase"/>
    <property type="match status" value="1"/>
</dbReference>
<comment type="function">
    <text evidence="1 6">Catalyzes the reversible cyclization of carbamoyl aspartate to dihydroorotate.</text>
</comment>
<dbReference type="SUPFAM" id="SSF51338">
    <property type="entry name" value="Composite domain of metallo-dependent hydrolases"/>
    <property type="match status" value="1"/>
</dbReference>
<protein>
    <recommendedName>
        <fullName evidence="6">Dihydroorotase</fullName>
        <shortName evidence="6">DHOase</shortName>
        <ecNumber evidence="6">3.5.2.3</ecNumber>
    </recommendedName>
</protein>
<dbReference type="AlphaFoldDB" id="A0A6N8U5T0"/>
<dbReference type="HAMAP" id="MF_00220_B">
    <property type="entry name" value="PyrC_classI_B"/>
    <property type="match status" value="1"/>
</dbReference>
<dbReference type="RefSeq" id="WP_160624341.1">
    <property type="nucleotide sequence ID" value="NZ_WUUQ01000001.1"/>
</dbReference>
<feature type="binding site" evidence="6">
    <location>
        <position position="151"/>
    </location>
    <ligand>
        <name>Zn(2+)</name>
        <dbReference type="ChEBI" id="CHEBI:29105"/>
        <label>1</label>
    </ligand>
</feature>
<dbReference type="EC" id="3.5.2.3" evidence="6"/>
<keyword evidence="6" id="KW-0862">Zinc</keyword>
<sequence>MILIKDGRVIDPLSHTDEVLDIIIDGERIAHIGKYQRSEEFDSIIEARGCIVAPGFVDVHVHFRDPGFPEKETIESGARAAAHGGFTSVVCMANTKPPLDSAEALTYVIEQAKKASIHVYSVAALTKGMQGKELVDMEALVKAGAVGFSDDGLPIRNGKLCREAMIKAKALGVPISFHEEDPDYITGNGVNQGAVSKSLGIGGAPNVAEDVMVARDTMLALDTQAPISIQHISSGNSVALVRLAKSLGAPIVAEATPHHFTLCEDAVQKYGSLAKMNPPLRTTADRYHIIEGLKDDTIEIIATDHAPHTSDEKAKGLAASPSGIIGLETSLALGITSLVRKGSLTISRLIEKMSLKPAAFYHMDAGYLKESGPADIVIFNEQELWTPECFASKSKNSPFLGMPLYGRVHYTICAGKLVYQLHEE</sequence>
<dbReference type="EMBL" id="WUUQ01000001">
    <property type="protein sequence ID" value="MXQ72865.1"/>
    <property type="molecule type" value="Genomic_DNA"/>
</dbReference>
<feature type="binding site" evidence="6">
    <location>
        <position position="94"/>
    </location>
    <ligand>
        <name>substrate</name>
    </ligand>
</feature>
<reference evidence="8 9" key="2">
    <citation type="submission" date="2020-01" db="EMBL/GenBank/DDBJ databases">
        <title>Clostridiaceae sp. nov. isolated from the gut of human by culturomics.</title>
        <authorList>
            <person name="Chang Y."/>
        </authorList>
    </citation>
    <scope>NUCLEOTIDE SEQUENCE [LARGE SCALE GENOMIC DNA]</scope>
    <source>
        <strain evidence="8 9">DONG20-135</strain>
    </source>
</reference>
<feature type="binding site" evidence="6">
    <location>
        <position position="178"/>
    </location>
    <ligand>
        <name>Zn(2+)</name>
        <dbReference type="ChEBI" id="CHEBI:29105"/>
        <label>2</label>
    </ligand>
</feature>
<dbReference type="GO" id="GO:0006145">
    <property type="term" value="P:purine nucleobase catabolic process"/>
    <property type="evidence" value="ECO:0007669"/>
    <property type="project" value="TreeGrafter"/>
</dbReference>
<reference evidence="8 9" key="1">
    <citation type="submission" date="2019-12" db="EMBL/GenBank/DDBJ databases">
        <authorList>
            <person name="Yang R."/>
        </authorList>
    </citation>
    <scope>NUCLEOTIDE SEQUENCE [LARGE SCALE GENOMIC DNA]</scope>
    <source>
        <strain evidence="8 9">DONG20-135</strain>
    </source>
</reference>
<dbReference type="GO" id="GO:0044205">
    <property type="term" value="P:'de novo' UMP biosynthetic process"/>
    <property type="evidence" value="ECO:0007669"/>
    <property type="project" value="UniProtKB-UniRule"/>
</dbReference>
<feature type="binding site" evidence="6">
    <location>
        <position position="151"/>
    </location>
    <ligand>
        <name>Zn(2+)</name>
        <dbReference type="ChEBI" id="CHEBI:29105"/>
        <label>2</label>
    </ligand>
</feature>
<evidence type="ECO:0000313" key="9">
    <source>
        <dbReference type="Proteomes" id="UP000434036"/>
    </source>
</evidence>
<dbReference type="GO" id="GO:0008270">
    <property type="term" value="F:zinc ion binding"/>
    <property type="evidence" value="ECO:0007669"/>
    <property type="project" value="UniProtKB-UniRule"/>
</dbReference>
<feature type="binding site" evidence="6">
    <location>
        <position position="60"/>
    </location>
    <ligand>
        <name>Zn(2+)</name>
        <dbReference type="ChEBI" id="CHEBI:29105"/>
        <label>1</label>
    </ligand>
</feature>
<evidence type="ECO:0000256" key="6">
    <source>
        <dbReference type="HAMAP-Rule" id="MF_00220"/>
    </source>
</evidence>
<name>A0A6N8U5T0_9FIRM</name>
<comment type="catalytic activity">
    <reaction evidence="6">
        <text>(S)-dihydroorotate + H2O = N-carbamoyl-L-aspartate + H(+)</text>
        <dbReference type="Rhea" id="RHEA:24296"/>
        <dbReference type="ChEBI" id="CHEBI:15377"/>
        <dbReference type="ChEBI" id="CHEBI:15378"/>
        <dbReference type="ChEBI" id="CHEBI:30864"/>
        <dbReference type="ChEBI" id="CHEBI:32814"/>
        <dbReference type="EC" id="3.5.2.3"/>
    </reaction>
</comment>
<dbReference type="InterPro" id="IPR002195">
    <property type="entry name" value="Dihydroorotase_CS"/>
</dbReference>
<comment type="caution">
    <text evidence="6">Lacks conserved residue(s) required for the propagation of feature annotation.</text>
</comment>
<dbReference type="GO" id="GO:0004038">
    <property type="term" value="F:allantoinase activity"/>
    <property type="evidence" value="ECO:0007669"/>
    <property type="project" value="TreeGrafter"/>
</dbReference>
<dbReference type="SUPFAM" id="SSF51556">
    <property type="entry name" value="Metallo-dependent hydrolases"/>
    <property type="match status" value="1"/>
</dbReference>
<feature type="binding site" evidence="6">
    <location>
        <position position="308"/>
    </location>
    <ligand>
        <name>substrate</name>
    </ligand>
</feature>
<comment type="pathway">
    <text evidence="6">Pyrimidine metabolism; UMP biosynthesis via de novo pathway; (S)-dihydroorotate from bicarbonate: step 3/3.</text>
</comment>